<proteinExistence type="predicted"/>
<dbReference type="InterPro" id="IPR036488">
    <property type="entry name" value="DUF1883-like_sf"/>
</dbReference>
<evidence type="ECO:0000259" key="1">
    <source>
        <dbReference type="Pfam" id="PF08980"/>
    </source>
</evidence>
<dbReference type="SUPFAM" id="SSF141099">
    <property type="entry name" value="Atu1913-like"/>
    <property type="match status" value="1"/>
</dbReference>
<protein>
    <submittedName>
        <fullName evidence="2">DUF1883 domain-containing protein</fullName>
    </submittedName>
</protein>
<dbReference type="AlphaFoldDB" id="A0A845SB47"/>
<keyword evidence="3" id="KW-1185">Reference proteome</keyword>
<organism evidence="2 3">
    <name type="scientific">Acerihabitans arboris</name>
    <dbReference type="NCBI Taxonomy" id="2691583"/>
    <lineage>
        <taxon>Bacteria</taxon>
        <taxon>Pseudomonadati</taxon>
        <taxon>Pseudomonadota</taxon>
        <taxon>Gammaproteobacteria</taxon>
        <taxon>Enterobacterales</taxon>
        <taxon>Pectobacteriaceae</taxon>
        <taxon>Acerihabitans</taxon>
    </lineage>
</organism>
<dbReference type="Proteomes" id="UP000461443">
    <property type="component" value="Unassembled WGS sequence"/>
</dbReference>
<name>A0A845SB47_9GAMM</name>
<dbReference type="EMBL" id="WUBS01000002">
    <property type="protein sequence ID" value="NDL61970.1"/>
    <property type="molecule type" value="Genomic_DNA"/>
</dbReference>
<reference evidence="2 3" key="1">
    <citation type="submission" date="2019-12" db="EMBL/GenBank/DDBJ databases">
        <authorList>
            <person name="Lee S.D."/>
        </authorList>
    </citation>
    <scope>NUCLEOTIDE SEQUENCE [LARGE SCALE GENOMIC DNA]</scope>
    <source>
        <strain evidence="2 3">SAP-6</strain>
    </source>
</reference>
<reference evidence="2 3" key="2">
    <citation type="submission" date="2020-02" db="EMBL/GenBank/DDBJ databases">
        <title>The new genus of Enterobacteriales.</title>
        <authorList>
            <person name="Kim I.S."/>
        </authorList>
    </citation>
    <scope>NUCLEOTIDE SEQUENCE [LARGE SCALE GENOMIC DNA]</scope>
    <source>
        <strain evidence="2 3">SAP-6</strain>
    </source>
</reference>
<dbReference type="RefSeq" id="WP_162364637.1">
    <property type="nucleotide sequence ID" value="NZ_WUBS01000002.1"/>
</dbReference>
<comment type="caution">
    <text evidence="2">The sequence shown here is derived from an EMBL/GenBank/DDBJ whole genome shotgun (WGS) entry which is preliminary data.</text>
</comment>
<dbReference type="InterPro" id="IPR015073">
    <property type="entry name" value="DUF1883"/>
</dbReference>
<evidence type="ECO:0000313" key="3">
    <source>
        <dbReference type="Proteomes" id="UP000461443"/>
    </source>
</evidence>
<dbReference type="Gene3D" id="4.10.1210.10">
    <property type="entry name" value="Atu1913-like"/>
    <property type="match status" value="1"/>
</dbReference>
<sequence>MSIIRTRLKLFGGDTVVVHCSQKCNIHLLCENQQPAAPSTLGFGDIPGVSNRATAYLGVPYSGLWSVVIDAKSESPEHSVSYLPA</sequence>
<gene>
    <name evidence="2" type="ORF">GRH90_04240</name>
</gene>
<accession>A0A845SB47</accession>
<feature type="domain" description="DUF1883" evidence="1">
    <location>
        <begin position="9"/>
        <end position="75"/>
    </location>
</feature>
<evidence type="ECO:0000313" key="2">
    <source>
        <dbReference type="EMBL" id="NDL61970.1"/>
    </source>
</evidence>
<dbReference type="Pfam" id="PF08980">
    <property type="entry name" value="DUF1883"/>
    <property type="match status" value="1"/>
</dbReference>